<dbReference type="GO" id="GO:0003723">
    <property type="term" value="F:RNA binding"/>
    <property type="evidence" value="ECO:0007669"/>
    <property type="project" value="InterPro"/>
</dbReference>
<evidence type="ECO:0000259" key="1">
    <source>
        <dbReference type="Pfam" id="PF00849"/>
    </source>
</evidence>
<dbReference type="OrthoDB" id="9807829at2"/>
<gene>
    <name evidence="2" type="ORF">EDC38_1021</name>
</gene>
<dbReference type="Pfam" id="PF00849">
    <property type="entry name" value="PseudoU_synth_2"/>
    <property type="match status" value="1"/>
</dbReference>
<sequence>MSSSTDHLTVLPPCEEDVGIVRQESSFVVVDKPTRLLTVPGRHPANRDSVIARLRETYPDVHAVHRLDFDTSGLLVIPLTKASLSNLSRQFQARTVKKTYTAVVHGLVLEDQGVMEWPIAPDPERRPRSKISEDGKPALTHYRVLSRNREDNTTRLALSPVTGRSHQLRLHCAELGHPILGCEFYAPESVRQQATRLLLHASTLSFAHPESGEAASFESVVPF</sequence>
<name>A0A3N1P6J5_9GAMM</name>
<organism evidence="2 3">
    <name type="scientific">Marinimicrobium koreense</name>
    <dbReference type="NCBI Taxonomy" id="306545"/>
    <lineage>
        <taxon>Bacteria</taxon>
        <taxon>Pseudomonadati</taxon>
        <taxon>Pseudomonadota</taxon>
        <taxon>Gammaproteobacteria</taxon>
        <taxon>Cellvibrionales</taxon>
        <taxon>Cellvibrionaceae</taxon>
        <taxon>Marinimicrobium</taxon>
    </lineage>
</organism>
<evidence type="ECO:0000313" key="3">
    <source>
        <dbReference type="Proteomes" id="UP000273643"/>
    </source>
</evidence>
<dbReference type="Gene3D" id="3.30.2350.10">
    <property type="entry name" value="Pseudouridine synthase"/>
    <property type="match status" value="1"/>
</dbReference>
<dbReference type="Proteomes" id="UP000273643">
    <property type="component" value="Unassembled WGS sequence"/>
</dbReference>
<dbReference type="GO" id="GO:0009982">
    <property type="term" value="F:pseudouridine synthase activity"/>
    <property type="evidence" value="ECO:0007669"/>
    <property type="project" value="InterPro"/>
</dbReference>
<accession>A0A3N1P6J5</accession>
<reference evidence="2 3" key="1">
    <citation type="submission" date="2018-11" db="EMBL/GenBank/DDBJ databases">
        <title>Genomic Encyclopedia of Type Strains, Phase IV (KMG-IV): sequencing the most valuable type-strain genomes for metagenomic binning, comparative biology and taxonomic classification.</title>
        <authorList>
            <person name="Goeker M."/>
        </authorList>
    </citation>
    <scope>NUCLEOTIDE SEQUENCE [LARGE SCALE GENOMIC DNA]</scope>
    <source>
        <strain evidence="2 3">DSM 16974</strain>
    </source>
</reference>
<dbReference type="GO" id="GO:0140098">
    <property type="term" value="F:catalytic activity, acting on RNA"/>
    <property type="evidence" value="ECO:0007669"/>
    <property type="project" value="UniProtKB-ARBA"/>
</dbReference>
<dbReference type="CDD" id="cd02869">
    <property type="entry name" value="PseudoU_synth_RluA_like"/>
    <property type="match status" value="1"/>
</dbReference>
<dbReference type="InterPro" id="IPR020103">
    <property type="entry name" value="PsdUridine_synth_cat_dom_sf"/>
</dbReference>
<proteinExistence type="predicted"/>
<dbReference type="InterPro" id="IPR050188">
    <property type="entry name" value="RluA_PseudoU_synthase"/>
</dbReference>
<dbReference type="PANTHER" id="PTHR21600:SF89">
    <property type="entry name" value="RIBOSOMAL LARGE SUBUNIT PSEUDOURIDINE SYNTHASE A"/>
    <property type="match status" value="1"/>
</dbReference>
<dbReference type="SUPFAM" id="SSF55120">
    <property type="entry name" value="Pseudouridine synthase"/>
    <property type="match status" value="1"/>
</dbReference>
<dbReference type="GO" id="GO:0000455">
    <property type="term" value="P:enzyme-directed rRNA pseudouridine synthesis"/>
    <property type="evidence" value="ECO:0007669"/>
    <property type="project" value="TreeGrafter"/>
</dbReference>
<dbReference type="PANTHER" id="PTHR21600">
    <property type="entry name" value="MITOCHONDRIAL RNA PSEUDOURIDINE SYNTHASE"/>
    <property type="match status" value="1"/>
</dbReference>
<keyword evidence="3" id="KW-1185">Reference proteome</keyword>
<feature type="domain" description="Pseudouridine synthase RsuA/RluA-like" evidence="1">
    <location>
        <begin position="27"/>
        <end position="173"/>
    </location>
</feature>
<protein>
    <submittedName>
        <fullName evidence="2">Ribosomal large subunit pseudouridine synthase A</fullName>
    </submittedName>
</protein>
<dbReference type="RefSeq" id="WP_123637572.1">
    <property type="nucleotide sequence ID" value="NZ_JBHYFO010000002.1"/>
</dbReference>
<dbReference type="EMBL" id="RJUK01000001">
    <property type="protein sequence ID" value="ROQ20416.1"/>
    <property type="molecule type" value="Genomic_DNA"/>
</dbReference>
<comment type="caution">
    <text evidence="2">The sequence shown here is derived from an EMBL/GenBank/DDBJ whole genome shotgun (WGS) entry which is preliminary data.</text>
</comment>
<dbReference type="AlphaFoldDB" id="A0A3N1P6J5"/>
<dbReference type="InterPro" id="IPR006145">
    <property type="entry name" value="PsdUridine_synth_RsuA/RluA"/>
</dbReference>
<evidence type="ECO:0000313" key="2">
    <source>
        <dbReference type="EMBL" id="ROQ20416.1"/>
    </source>
</evidence>